<dbReference type="Gene3D" id="3.30.450.40">
    <property type="match status" value="2"/>
</dbReference>
<dbReference type="SUPFAM" id="SSF141868">
    <property type="entry name" value="EAL domain-like"/>
    <property type="match status" value="1"/>
</dbReference>
<dbReference type="Pfam" id="PF13185">
    <property type="entry name" value="GAF_2"/>
    <property type="match status" value="1"/>
</dbReference>
<comment type="caution">
    <text evidence="3">The sequence shown here is derived from an EMBL/GenBank/DDBJ whole genome shotgun (WGS) entry which is preliminary data.</text>
</comment>
<feature type="domain" description="EAL" evidence="1">
    <location>
        <begin position="517"/>
        <end position="769"/>
    </location>
</feature>
<dbReference type="SUPFAM" id="SSF55781">
    <property type="entry name" value="GAF domain-like"/>
    <property type="match status" value="2"/>
</dbReference>
<dbReference type="SUPFAM" id="SSF55073">
    <property type="entry name" value="Nucleotide cyclase"/>
    <property type="match status" value="1"/>
</dbReference>
<dbReference type="SMART" id="SM00052">
    <property type="entry name" value="EAL"/>
    <property type="match status" value="1"/>
</dbReference>
<dbReference type="InterPro" id="IPR003018">
    <property type="entry name" value="GAF"/>
</dbReference>
<dbReference type="InterPro" id="IPR029016">
    <property type="entry name" value="GAF-like_dom_sf"/>
</dbReference>
<dbReference type="PANTHER" id="PTHR44757:SF2">
    <property type="entry name" value="BIOFILM ARCHITECTURE MAINTENANCE PROTEIN MBAA"/>
    <property type="match status" value="1"/>
</dbReference>
<feature type="domain" description="GGDEF" evidence="2">
    <location>
        <begin position="379"/>
        <end position="508"/>
    </location>
</feature>
<evidence type="ECO:0000259" key="2">
    <source>
        <dbReference type="PROSITE" id="PS50887"/>
    </source>
</evidence>
<keyword evidence="4" id="KW-1185">Reference proteome</keyword>
<dbReference type="AlphaFoldDB" id="A0A432YAU5"/>
<organism evidence="3 4">
    <name type="scientific">Idiomarina fontislapidosi</name>
    <dbReference type="NCBI Taxonomy" id="263723"/>
    <lineage>
        <taxon>Bacteria</taxon>
        <taxon>Pseudomonadati</taxon>
        <taxon>Pseudomonadota</taxon>
        <taxon>Gammaproteobacteria</taxon>
        <taxon>Alteromonadales</taxon>
        <taxon>Idiomarinaceae</taxon>
        <taxon>Idiomarina</taxon>
    </lineage>
</organism>
<evidence type="ECO:0000313" key="4">
    <source>
        <dbReference type="Proteomes" id="UP000287330"/>
    </source>
</evidence>
<dbReference type="OrthoDB" id="6597954at2"/>
<dbReference type="SMART" id="SM00267">
    <property type="entry name" value="GGDEF"/>
    <property type="match status" value="1"/>
</dbReference>
<dbReference type="EMBL" id="PIPV01000001">
    <property type="protein sequence ID" value="RUO58099.1"/>
    <property type="molecule type" value="Genomic_DNA"/>
</dbReference>
<dbReference type="SMART" id="SM00065">
    <property type="entry name" value="GAF"/>
    <property type="match status" value="2"/>
</dbReference>
<name>A0A432YAU5_9GAMM</name>
<dbReference type="InterPro" id="IPR001633">
    <property type="entry name" value="EAL_dom"/>
</dbReference>
<dbReference type="Proteomes" id="UP000287330">
    <property type="component" value="Unassembled WGS sequence"/>
</dbReference>
<dbReference type="Pfam" id="PF01590">
    <property type="entry name" value="GAF"/>
    <property type="match status" value="1"/>
</dbReference>
<dbReference type="RefSeq" id="WP_110572081.1">
    <property type="nucleotide sequence ID" value="NZ_PIPV01000001.1"/>
</dbReference>
<dbReference type="InterPro" id="IPR052155">
    <property type="entry name" value="Biofilm_reg_signaling"/>
</dbReference>
<proteinExistence type="predicted"/>
<dbReference type="PROSITE" id="PS50883">
    <property type="entry name" value="EAL"/>
    <property type="match status" value="1"/>
</dbReference>
<dbReference type="InterPro" id="IPR000160">
    <property type="entry name" value="GGDEF_dom"/>
</dbReference>
<evidence type="ECO:0000313" key="3">
    <source>
        <dbReference type="EMBL" id="RUO58099.1"/>
    </source>
</evidence>
<dbReference type="Gene3D" id="3.30.70.270">
    <property type="match status" value="1"/>
</dbReference>
<dbReference type="PROSITE" id="PS50887">
    <property type="entry name" value="GGDEF"/>
    <property type="match status" value="1"/>
</dbReference>
<reference evidence="4" key="1">
    <citation type="journal article" date="2018" name="Front. Microbiol.">
        <title>Genome-Based Analysis Reveals the Taxonomy and Diversity of the Family Idiomarinaceae.</title>
        <authorList>
            <person name="Liu Y."/>
            <person name="Lai Q."/>
            <person name="Shao Z."/>
        </authorList>
    </citation>
    <scope>NUCLEOTIDE SEQUENCE [LARGE SCALE GENOMIC DNA]</scope>
    <source>
        <strain evidence="4">F23</strain>
    </source>
</reference>
<dbReference type="PANTHER" id="PTHR44757">
    <property type="entry name" value="DIGUANYLATE CYCLASE DGCP"/>
    <property type="match status" value="1"/>
</dbReference>
<evidence type="ECO:0008006" key="5">
    <source>
        <dbReference type="Google" id="ProtNLM"/>
    </source>
</evidence>
<dbReference type="Pfam" id="PF00563">
    <property type="entry name" value="EAL"/>
    <property type="match status" value="1"/>
</dbReference>
<accession>A0A432YAU5</accession>
<dbReference type="InterPro" id="IPR043128">
    <property type="entry name" value="Rev_trsase/Diguanyl_cyclase"/>
</dbReference>
<dbReference type="Gene3D" id="3.20.20.450">
    <property type="entry name" value="EAL domain"/>
    <property type="match status" value="1"/>
</dbReference>
<dbReference type="CDD" id="cd01948">
    <property type="entry name" value="EAL"/>
    <property type="match status" value="1"/>
</dbReference>
<dbReference type="InterPro" id="IPR029787">
    <property type="entry name" value="Nucleotide_cyclase"/>
</dbReference>
<dbReference type="InterPro" id="IPR035919">
    <property type="entry name" value="EAL_sf"/>
</dbReference>
<protein>
    <recommendedName>
        <fullName evidence="5">Bifunctional diguanylate cyclase/phosphodiesterase</fullName>
    </recommendedName>
</protein>
<evidence type="ECO:0000259" key="1">
    <source>
        <dbReference type="PROSITE" id="PS50883"/>
    </source>
</evidence>
<dbReference type="Pfam" id="PF00990">
    <property type="entry name" value="GGDEF"/>
    <property type="match status" value="1"/>
</dbReference>
<gene>
    <name evidence="3" type="ORF">CWE25_00405</name>
</gene>
<dbReference type="NCBIfam" id="TIGR00254">
    <property type="entry name" value="GGDEF"/>
    <property type="match status" value="1"/>
</dbReference>
<dbReference type="CDD" id="cd01949">
    <property type="entry name" value="GGDEF"/>
    <property type="match status" value="1"/>
</dbReference>
<sequence length="769" mass="86919">MPSSRATTLNQTGLMNSVSERAFDNIAYIAKLAFNTDIVLISLVDDERQWFKAKIGLSLCETPVDISICQFTIQSDEPFIINDALTDSRFANNPLVTGYPFIRFYCGIALHAPNGQRIGTLCLIHGSPRTISSHELKIQRHLAHMIEYEFMRRSRAPLADAVQPSRLNEVIIKAQHLLLTTHNDKLTFDILLDDILKLTSSAFGLIGEVHYDDQQQPYLKVHSLTNIAWSAETNALYERSKSSGLEFSNLDNLLCKPLVTGEVIITDNATADPRSGGTPYGHPPIKNYVGIPVYSGDTMVGLIGLANRVVEYTQAFVDSLHALTSVVGVLIERNRMVQERKQFTVSLQHAAFHDELTGLPNRRQLDKEIKKLTQALEPAQFSVCYIDLDGFKPINDNYGHEVGDRMLKLVAARIKHLITYKDTVARISGDEFVVLLNRSAKTDDYQRIIDTIAQPYSIDDIIIMVSASMGVAVYPNDTQNPDQLIRFADQSMYQAKGEGKNQVSIHDAKQASEREHKIEFIKECLYAIEDRQIEFAYQPKFNLKTQKMVGVEVLCRWRHKTRGLLMPNAFIPQIQGSQAAVALDHHVLNEAHQLQAYWRRSGRDLNISVNISGDYFNSDLFRRRLEAMSESNTDQDNGITLEILETTTINDLDEAVDILKRCRHCGYRTALDDFGTHYSSLTYFRRLPVDEIKIDRSFITNLQTNTNDEAIVESIIYLSRRFNREVVAEGVETQEQADHLLSLGCHLIQGYLISPPVSLEELSYNAIMS</sequence>